<name>A0ABP0B3B5_9PEZI</name>
<sequence>MDCMLDEQRARRLQVDQANREFTKGPPGDDGHNSSSDDDADNNDDTASDEPVVRIYGEADLEHPLPTLMREQSRLSRKIARLQRKIDEAIKSDEAIESDTVTDEAGIDNINVADDAAGHAGRDIGGANRRLRYEVAWVTGW</sequence>
<feature type="coiled-coil region" evidence="1">
    <location>
        <begin position="65"/>
        <end position="99"/>
    </location>
</feature>
<accession>A0ABP0B3B5</accession>
<gene>
    <name evidence="3" type="ORF">SCUCBS95973_002006</name>
</gene>
<dbReference type="Proteomes" id="UP001642405">
    <property type="component" value="Unassembled WGS sequence"/>
</dbReference>
<keyword evidence="1" id="KW-0175">Coiled coil</keyword>
<evidence type="ECO:0000256" key="2">
    <source>
        <dbReference type="SAM" id="MobiDB-lite"/>
    </source>
</evidence>
<dbReference type="EMBL" id="CAWUHB010000007">
    <property type="protein sequence ID" value="CAK7214032.1"/>
    <property type="molecule type" value="Genomic_DNA"/>
</dbReference>
<keyword evidence="4" id="KW-1185">Reference proteome</keyword>
<feature type="compositionally biased region" description="Acidic residues" evidence="2">
    <location>
        <begin position="36"/>
        <end position="48"/>
    </location>
</feature>
<comment type="caution">
    <text evidence="3">The sequence shown here is derived from an EMBL/GenBank/DDBJ whole genome shotgun (WGS) entry which is preliminary data.</text>
</comment>
<evidence type="ECO:0000313" key="4">
    <source>
        <dbReference type="Proteomes" id="UP001642405"/>
    </source>
</evidence>
<reference evidence="3 4" key="1">
    <citation type="submission" date="2024-01" db="EMBL/GenBank/DDBJ databases">
        <authorList>
            <person name="Allen C."/>
            <person name="Tagirdzhanova G."/>
        </authorList>
    </citation>
    <scope>NUCLEOTIDE SEQUENCE [LARGE SCALE GENOMIC DNA]</scope>
</reference>
<feature type="compositionally biased region" description="Basic and acidic residues" evidence="2">
    <location>
        <begin position="1"/>
        <end position="32"/>
    </location>
</feature>
<proteinExistence type="predicted"/>
<evidence type="ECO:0000313" key="3">
    <source>
        <dbReference type="EMBL" id="CAK7214032.1"/>
    </source>
</evidence>
<evidence type="ECO:0000256" key="1">
    <source>
        <dbReference type="SAM" id="Coils"/>
    </source>
</evidence>
<feature type="region of interest" description="Disordered" evidence="2">
    <location>
        <begin position="1"/>
        <end position="51"/>
    </location>
</feature>
<organism evidence="3 4">
    <name type="scientific">Sporothrix curviconia</name>
    <dbReference type="NCBI Taxonomy" id="1260050"/>
    <lineage>
        <taxon>Eukaryota</taxon>
        <taxon>Fungi</taxon>
        <taxon>Dikarya</taxon>
        <taxon>Ascomycota</taxon>
        <taxon>Pezizomycotina</taxon>
        <taxon>Sordariomycetes</taxon>
        <taxon>Sordariomycetidae</taxon>
        <taxon>Ophiostomatales</taxon>
        <taxon>Ophiostomataceae</taxon>
        <taxon>Sporothrix</taxon>
    </lineage>
</organism>
<protein>
    <submittedName>
        <fullName evidence="3">Uncharacterized protein</fullName>
    </submittedName>
</protein>